<protein>
    <submittedName>
        <fullName evidence="2">Uncharacterized protein</fullName>
    </submittedName>
</protein>
<name>A0AAV1JII8_9NEOP</name>
<evidence type="ECO:0000313" key="2">
    <source>
        <dbReference type="EMBL" id="CAK1547867.1"/>
    </source>
</evidence>
<evidence type="ECO:0000313" key="3">
    <source>
        <dbReference type="Proteomes" id="UP001497472"/>
    </source>
</evidence>
<organism evidence="2 3">
    <name type="scientific">Leptosia nina</name>
    <dbReference type="NCBI Taxonomy" id="320188"/>
    <lineage>
        <taxon>Eukaryota</taxon>
        <taxon>Metazoa</taxon>
        <taxon>Ecdysozoa</taxon>
        <taxon>Arthropoda</taxon>
        <taxon>Hexapoda</taxon>
        <taxon>Insecta</taxon>
        <taxon>Pterygota</taxon>
        <taxon>Neoptera</taxon>
        <taxon>Endopterygota</taxon>
        <taxon>Lepidoptera</taxon>
        <taxon>Glossata</taxon>
        <taxon>Ditrysia</taxon>
        <taxon>Papilionoidea</taxon>
        <taxon>Pieridae</taxon>
        <taxon>Pierinae</taxon>
        <taxon>Leptosia</taxon>
    </lineage>
</organism>
<feature type="region of interest" description="Disordered" evidence="1">
    <location>
        <begin position="1"/>
        <end position="37"/>
    </location>
</feature>
<proteinExistence type="predicted"/>
<keyword evidence="3" id="KW-1185">Reference proteome</keyword>
<dbReference type="EMBL" id="CAVLEF010000009">
    <property type="protein sequence ID" value="CAK1547867.1"/>
    <property type="molecule type" value="Genomic_DNA"/>
</dbReference>
<dbReference type="Proteomes" id="UP001497472">
    <property type="component" value="Unassembled WGS sequence"/>
</dbReference>
<dbReference type="AlphaFoldDB" id="A0AAV1JII8"/>
<gene>
    <name evidence="2" type="ORF">LNINA_LOCUS7307</name>
</gene>
<sequence>MSRKNSETRLAQRGSRLLIGRASRSVDDRRRPKFSRPGGGEFSLFMVRVLSWRAAPALNRSAADETSFGGEGKESGSRSL</sequence>
<feature type="region of interest" description="Disordered" evidence="1">
    <location>
        <begin position="60"/>
        <end position="80"/>
    </location>
</feature>
<accession>A0AAV1JII8</accession>
<comment type="caution">
    <text evidence="2">The sequence shown here is derived from an EMBL/GenBank/DDBJ whole genome shotgun (WGS) entry which is preliminary data.</text>
</comment>
<evidence type="ECO:0000256" key="1">
    <source>
        <dbReference type="SAM" id="MobiDB-lite"/>
    </source>
</evidence>
<reference evidence="2 3" key="1">
    <citation type="submission" date="2023-11" db="EMBL/GenBank/DDBJ databases">
        <authorList>
            <person name="Okamura Y."/>
        </authorList>
    </citation>
    <scope>NUCLEOTIDE SEQUENCE [LARGE SCALE GENOMIC DNA]</scope>
</reference>
<feature type="compositionally biased region" description="Basic and acidic residues" evidence="1">
    <location>
        <begin position="71"/>
        <end position="80"/>
    </location>
</feature>